<evidence type="ECO:0000256" key="6">
    <source>
        <dbReference type="RuleBase" id="RU000320"/>
    </source>
</evidence>
<evidence type="ECO:0000259" key="7">
    <source>
        <dbReference type="Pfam" id="PF00361"/>
    </source>
</evidence>
<feature type="transmembrane region" description="Helical" evidence="5">
    <location>
        <begin position="297"/>
        <end position="321"/>
    </location>
</feature>
<keyword evidence="5" id="KW-1278">Translocase</keyword>
<dbReference type="HAMAP" id="MF_00445">
    <property type="entry name" value="NDH1_NuoN_1"/>
    <property type="match status" value="1"/>
</dbReference>
<protein>
    <recommendedName>
        <fullName evidence="5">NADH-quinone oxidoreductase subunit N</fullName>
        <ecNumber evidence="5">7.1.1.-</ecNumber>
    </recommendedName>
    <alternativeName>
        <fullName evidence="5">NADH dehydrogenase I subunit N</fullName>
    </alternativeName>
    <alternativeName>
        <fullName evidence="5">NDH-1 subunit N</fullName>
    </alternativeName>
</protein>
<comment type="similarity">
    <text evidence="5">Belongs to the complex I subunit 2 family.</text>
</comment>
<feature type="transmembrane region" description="Helical" evidence="5">
    <location>
        <begin position="76"/>
        <end position="94"/>
    </location>
</feature>
<feature type="transmembrane region" description="Helical" evidence="5">
    <location>
        <begin position="404"/>
        <end position="425"/>
    </location>
</feature>
<dbReference type="RefSeq" id="WP_340675760.1">
    <property type="nucleotide sequence ID" value="NZ_JBHTIT010000001.1"/>
</dbReference>
<keyword evidence="2 5" id="KW-0812">Transmembrane</keyword>
<feature type="domain" description="NADH:quinone oxidoreductase/Mrp antiporter transmembrane" evidence="7">
    <location>
        <begin position="122"/>
        <end position="418"/>
    </location>
</feature>
<keyword evidence="5" id="KW-0830">Ubiquinone</keyword>
<proteinExistence type="inferred from homology"/>
<name>A0ABW3HJ69_9GAMM</name>
<keyword evidence="9" id="KW-1185">Reference proteome</keyword>
<feature type="transmembrane region" description="Helical" evidence="5">
    <location>
        <begin position="327"/>
        <end position="349"/>
    </location>
</feature>
<comment type="subunit">
    <text evidence="5">NDH-1 is composed of 14 different subunits. Subunits NuoA, H, J, K, L, M, N constitute the membrane sector of the complex.</text>
</comment>
<evidence type="ECO:0000313" key="9">
    <source>
        <dbReference type="Proteomes" id="UP001597044"/>
    </source>
</evidence>
<gene>
    <name evidence="5 8" type="primary">nuoN</name>
    <name evidence="8" type="ORF">ACFQ0F_10440</name>
</gene>
<organism evidence="8 9">
    <name type="scientific">Paraperlucidibaca wandonensis</name>
    <dbReference type="NCBI Taxonomy" id="1268273"/>
    <lineage>
        <taxon>Bacteria</taxon>
        <taxon>Pseudomonadati</taxon>
        <taxon>Pseudomonadota</taxon>
        <taxon>Gammaproteobacteria</taxon>
        <taxon>Moraxellales</taxon>
        <taxon>Moraxellaceae</taxon>
        <taxon>Paraperlucidibaca</taxon>
    </lineage>
</organism>
<dbReference type="EC" id="7.1.1.-" evidence="5"/>
<accession>A0ABW3HJ69</accession>
<evidence type="ECO:0000256" key="4">
    <source>
        <dbReference type="ARBA" id="ARBA00023136"/>
    </source>
</evidence>
<feature type="transmembrane region" description="Helical" evidence="5">
    <location>
        <begin position="6"/>
        <end position="29"/>
    </location>
</feature>
<keyword evidence="5" id="KW-0874">Quinone</keyword>
<keyword evidence="5" id="KW-1003">Cell membrane</keyword>
<feature type="transmembrane region" description="Helical" evidence="5">
    <location>
        <begin position="446"/>
        <end position="468"/>
    </location>
</feature>
<dbReference type="EMBL" id="JBHTIT010000001">
    <property type="protein sequence ID" value="MFD0950801.1"/>
    <property type="molecule type" value="Genomic_DNA"/>
</dbReference>
<feature type="transmembrane region" description="Helical" evidence="5">
    <location>
        <begin position="369"/>
        <end position="392"/>
    </location>
</feature>
<keyword evidence="5" id="KW-0813">Transport</keyword>
<comment type="caution">
    <text evidence="8">The sequence shown here is derived from an EMBL/GenBank/DDBJ whole genome shotgun (WGS) entry which is preliminary data.</text>
</comment>
<evidence type="ECO:0000313" key="8">
    <source>
        <dbReference type="EMBL" id="MFD0950801.1"/>
    </source>
</evidence>
<feature type="transmembrane region" description="Helical" evidence="5">
    <location>
        <begin position="159"/>
        <end position="179"/>
    </location>
</feature>
<evidence type="ECO:0000256" key="3">
    <source>
        <dbReference type="ARBA" id="ARBA00022989"/>
    </source>
</evidence>
<comment type="function">
    <text evidence="5">NDH-1 shuttles electrons from NADH, via FMN and iron-sulfur (Fe-S) centers, to quinones in the respiratory chain. The immediate electron acceptor for the enzyme in this species is believed to be ubiquinone. Couples the redox reaction to proton translocation (for every two electrons transferred, four hydrogen ions are translocated across the cytoplasmic membrane), and thus conserves the redox energy in a proton gradient.</text>
</comment>
<feature type="transmembrane region" description="Helical" evidence="5">
    <location>
        <begin position="202"/>
        <end position="226"/>
    </location>
</feature>
<comment type="subcellular location">
    <subcellularLocation>
        <location evidence="5">Cell membrane</location>
        <topology evidence="5">Multi-pass membrane protein</topology>
    </subcellularLocation>
    <subcellularLocation>
        <location evidence="1">Endomembrane system</location>
        <topology evidence="1">Multi-pass membrane protein</topology>
    </subcellularLocation>
    <subcellularLocation>
        <location evidence="6">Membrane</location>
        <topology evidence="6">Multi-pass membrane protein</topology>
    </subcellularLocation>
</comment>
<dbReference type="NCBIfam" id="TIGR01770">
    <property type="entry name" value="NDH_I_N"/>
    <property type="match status" value="1"/>
</dbReference>
<sequence length="486" mass="51872">MTISVAQLIALLPILITGATAVLVMLSIAIKRQHDVNATITVIGLNAALVSVYFAWQGGPQQVTPLLMIDAHACLYMAIALFATLACATLMHAYIEGYDDNKEEMYLLLTLSVLGALVLISARHLTALFIGLELLSVPVYGLVAYTFRNKKTLEAGIKYMILSAAATAFMLFGMALLYADSGSLLLADIGGDLAKAGMLSPYAYAGIALILAALSFKLSLAPFHLWTPDVYQGAPAPVAAYLATVSKVAVFAVLLRLLIEAPAAHSSVWSMIFAVIAFASMIIGNLLALNQSNIKRLLGYSSVAQLGYLMVVVVAGGQLALEASAVYLMAYVVTTIGAFGVVTLTSSPYKQQDADELYDYRGLFWRHPYLTAVLTVMMLSLAGIPLTAGFIGKFYVAALGVDAGLWWLVGALVVGSAIGLYYYLRVIITLFMPAPGSRRMVAANNWGFRVGGLMVLLMAGLVFLIGIYPEPIIEIAAQTQVAMVAR</sequence>
<comment type="catalytic activity">
    <reaction evidence="5">
        <text>a quinone + NADH + 5 H(+)(in) = a quinol + NAD(+) + 4 H(+)(out)</text>
        <dbReference type="Rhea" id="RHEA:57888"/>
        <dbReference type="ChEBI" id="CHEBI:15378"/>
        <dbReference type="ChEBI" id="CHEBI:24646"/>
        <dbReference type="ChEBI" id="CHEBI:57540"/>
        <dbReference type="ChEBI" id="CHEBI:57945"/>
        <dbReference type="ChEBI" id="CHEBI:132124"/>
    </reaction>
</comment>
<evidence type="ECO:0000256" key="2">
    <source>
        <dbReference type="ARBA" id="ARBA00022692"/>
    </source>
</evidence>
<evidence type="ECO:0000256" key="1">
    <source>
        <dbReference type="ARBA" id="ARBA00004127"/>
    </source>
</evidence>
<dbReference type="InterPro" id="IPR010096">
    <property type="entry name" value="NADH-Q_OxRdtase_suN/2"/>
</dbReference>
<feature type="transmembrane region" description="Helical" evidence="5">
    <location>
        <begin position="271"/>
        <end position="290"/>
    </location>
</feature>
<feature type="transmembrane region" description="Helical" evidence="5">
    <location>
        <begin position="128"/>
        <end position="147"/>
    </location>
</feature>
<feature type="transmembrane region" description="Helical" evidence="5">
    <location>
        <begin position="36"/>
        <end position="56"/>
    </location>
</feature>
<feature type="transmembrane region" description="Helical" evidence="5">
    <location>
        <begin position="106"/>
        <end position="122"/>
    </location>
</feature>
<dbReference type="Proteomes" id="UP001597044">
    <property type="component" value="Unassembled WGS sequence"/>
</dbReference>
<dbReference type="PANTHER" id="PTHR22773">
    <property type="entry name" value="NADH DEHYDROGENASE"/>
    <property type="match status" value="1"/>
</dbReference>
<evidence type="ECO:0000256" key="5">
    <source>
        <dbReference type="HAMAP-Rule" id="MF_00445"/>
    </source>
</evidence>
<dbReference type="Pfam" id="PF00361">
    <property type="entry name" value="Proton_antipo_M"/>
    <property type="match status" value="1"/>
</dbReference>
<keyword evidence="4 5" id="KW-0472">Membrane</keyword>
<keyword evidence="5" id="KW-0520">NAD</keyword>
<dbReference type="NCBIfam" id="NF004439">
    <property type="entry name" value="PRK05777.1-1"/>
    <property type="match status" value="1"/>
</dbReference>
<feature type="transmembrane region" description="Helical" evidence="5">
    <location>
        <begin position="238"/>
        <end position="259"/>
    </location>
</feature>
<dbReference type="InterPro" id="IPR001750">
    <property type="entry name" value="ND/Mrp_TM"/>
</dbReference>
<reference evidence="9" key="1">
    <citation type="journal article" date="2019" name="Int. J. Syst. Evol. Microbiol.">
        <title>The Global Catalogue of Microorganisms (GCM) 10K type strain sequencing project: providing services to taxonomists for standard genome sequencing and annotation.</title>
        <authorList>
            <consortium name="The Broad Institute Genomics Platform"/>
            <consortium name="The Broad Institute Genome Sequencing Center for Infectious Disease"/>
            <person name="Wu L."/>
            <person name="Ma J."/>
        </authorList>
    </citation>
    <scope>NUCLEOTIDE SEQUENCE [LARGE SCALE GENOMIC DNA]</scope>
    <source>
        <strain evidence="9">CCUG 63419</strain>
    </source>
</reference>
<keyword evidence="3 5" id="KW-1133">Transmembrane helix</keyword>